<protein>
    <submittedName>
        <fullName evidence="1">YaeQ</fullName>
    </submittedName>
</protein>
<dbReference type="SMART" id="SM01322">
    <property type="entry name" value="YaeQ"/>
    <property type="match status" value="1"/>
</dbReference>
<dbReference type="SUPFAM" id="SSF52980">
    <property type="entry name" value="Restriction endonuclease-like"/>
    <property type="match status" value="1"/>
</dbReference>
<evidence type="ECO:0000313" key="1">
    <source>
        <dbReference type="EMBL" id="RMO24758.1"/>
    </source>
</evidence>
<dbReference type="Pfam" id="PF07152">
    <property type="entry name" value="YaeQ"/>
    <property type="match status" value="1"/>
</dbReference>
<dbReference type="Gene3D" id="3.10.640.10">
    <property type="entry name" value="Restriction endonuclease-like alpha-beta roll domain"/>
    <property type="match status" value="1"/>
</dbReference>
<dbReference type="InterPro" id="IPR011335">
    <property type="entry name" value="Restrct_endonuc-II-like"/>
</dbReference>
<dbReference type="InterPro" id="IPR009822">
    <property type="entry name" value="YaeQ"/>
</dbReference>
<accession>A0A3M3TV05</accession>
<dbReference type="PANTHER" id="PTHR38784:SF1">
    <property type="entry name" value="SUCROSE PHOSPHORYLASE"/>
    <property type="match status" value="1"/>
</dbReference>
<gene>
    <name evidence="1" type="ORF">ALQ44_05227</name>
</gene>
<organism evidence="1 2">
    <name type="scientific">Pseudomonas syringae pv. pisi</name>
    <dbReference type="NCBI Taxonomy" id="59510"/>
    <lineage>
        <taxon>Bacteria</taxon>
        <taxon>Pseudomonadati</taxon>
        <taxon>Pseudomonadota</taxon>
        <taxon>Gammaproteobacteria</taxon>
        <taxon>Pseudomonadales</taxon>
        <taxon>Pseudomonadaceae</taxon>
        <taxon>Pseudomonas</taxon>
        <taxon>Pseudomonas syringae</taxon>
    </lineage>
</organism>
<dbReference type="PANTHER" id="PTHR38784">
    <property type="entry name" value="SUCROSE PHOSPHORYLASE"/>
    <property type="match status" value="1"/>
</dbReference>
<evidence type="ECO:0000313" key="2">
    <source>
        <dbReference type="Proteomes" id="UP000276886"/>
    </source>
</evidence>
<reference evidence="1 2" key="1">
    <citation type="submission" date="2018-08" db="EMBL/GenBank/DDBJ databases">
        <title>Recombination of ecologically and evolutionarily significant loci maintains genetic cohesion in the Pseudomonas syringae species complex.</title>
        <authorList>
            <person name="Dillon M."/>
            <person name="Thakur S."/>
            <person name="Almeida R.N.D."/>
            <person name="Weir B.S."/>
            <person name="Guttman D.S."/>
        </authorList>
    </citation>
    <scope>NUCLEOTIDE SEQUENCE [LARGE SCALE GENOMIC DNA]</scope>
    <source>
        <strain evidence="1 2">ICMP 2788</strain>
    </source>
</reference>
<name>A0A3M3TV05_PSESJ</name>
<dbReference type="Proteomes" id="UP000276886">
    <property type="component" value="Unassembled WGS sequence"/>
</dbReference>
<proteinExistence type="predicted"/>
<dbReference type="EMBL" id="RBPQ01000197">
    <property type="protein sequence ID" value="RMO24758.1"/>
    <property type="molecule type" value="Genomic_DNA"/>
</dbReference>
<dbReference type="InterPro" id="IPR038590">
    <property type="entry name" value="YaeQ_sf"/>
</dbReference>
<sequence length="330" mass="37408">MAPCPRMDPEKIVEGGMSRISQVSVSLAWLIHGMAASDRASINRAVVQYEAGRGIRGCHPRKGFNSLRWGWQLFEWRCASGVTFRCPGWESGCSPHIVISTDMYQKFVSNYRFLFVLQMGGKHIHARASSFTGPASGRLAVFPPDSRSPFMAQPSTTYKFELNLTDLDRGVYESVKQTIARHPSETEERMTVRLLAYAFWYNEQLSFGRGLSDVDEPALWEKSLDDRVLHWIEVGQPDADRLTWCSRRTERTSLLAYGSLRVWEGKVIPAIKNLKNVNIAAVPQEVLEVLAKDMPRVIKWDVMISEGTVFVTDDRGQHEVQLQWLAGERG</sequence>
<dbReference type="AlphaFoldDB" id="A0A3M3TV05"/>
<comment type="caution">
    <text evidence="1">The sequence shown here is derived from an EMBL/GenBank/DDBJ whole genome shotgun (WGS) entry which is preliminary data.</text>
</comment>
<dbReference type="CDD" id="cd22368">
    <property type="entry name" value="YaeQ-like"/>
    <property type="match status" value="1"/>
</dbReference>